<gene>
    <name evidence="1" type="ORF">M413DRAFT_281099</name>
</gene>
<dbReference type="EMBL" id="KN831800">
    <property type="protein sequence ID" value="KIM37058.1"/>
    <property type="molecule type" value="Genomic_DNA"/>
</dbReference>
<dbReference type="Proteomes" id="UP000053424">
    <property type="component" value="Unassembled WGS sequence"/>
</dbReference>
<protein>
    <submittedName>
        <fullName evidence="1">Uncharacterized protein</fullName>
    </submittedName>
</protein>
<dbReference type="HOGENOM" id="CLU_2373037_0_0_1"/>
<accession>A0A0C2XGP2</accession>
<proteinExistence type="predicted"/>
<dbReference type="AlphaFoldDB" id="A0A0C2XGP2"/>
<name>A0A0C2XGP2_HEBCY</name>
<sequence length="95" mass="10329">MSSAEAFVRIHQLLAVKRIMHAGLLWLHRGLADWESVADHEVLGVHGVRTSDPNLFASVRASLQQAQSRVVPIIGIVAPDKKAASSPPPERSFQA</sequence>
<evidence type="ECO:0000313" key="2">
    <source>
        <dbReference type="Proteomes" id="UP000053424"/>
    </source>
</evidence>
<organism evidence="1 2">
    <name type="scientific">Hebeloma cylindrosporum</name>
    <dbReference type="NCBI Taxonomy" id="76867"/>
    <lineage>
        <taxon>Eukaryota</taxon>
        <taxon>Fungi</taxon>
        <taxon>Dikarya</taxon>
        <taxon>Basidiomycota</taxon>
        <taxon>Agaricomycotina</taxon>
        <taxon>Agaricomycetes</taxon>
        <taxon>Agaricomycetidae</taxon>
        <taxon>Agaricales</taxon>
        <taxon>Agaricineae</taxon>
        <taxon>Hymenogastraceae</taxon>
        <taxon>Hebeloma</taxon>
    </lineage>
</organism>
<reference evidence="2" key="2">
    <citation type="submission" date="2015-01" db="EMBL/GenBank/DDBJ databases">
        <title>Evolutionary Origins and Diversification of the Mycorrhizal Mutualists.</title>
        <authorList>
            <consortium name="DOE Joint Genome Institute"/>
            <consortium name="Mycorrhizal Genomics Consortium"/>
            <person name="Kohler A."/>
            <person name="Kuo A."/>
            <person name="Nagy L.G."/>
            <person name="Floudas D."/>
            <person name="Copeland A."/>
            <person name="Barry K.W."/>
            <person name="Cichocki N."/>
            <person name="Veneault-Fourrey C."/>
            <person name="LaButti K."/>
            <person name="Lindquist E.A."/>
            <person name="Lipzen A."/>
            <person name="Lundell T."/>
            <person name="Morin E."/>
            <person name="Murat C."/>
            <person name="Riley R."/>
            <person name="Ohm R."/>
            <person name="Sun H."/>
            <person name="Tunlid A."/>
            <person name="Henrissat B."/>
            <person name="Grigoriev I.V."/>
            <person name="Hibbett D.S."/>
            <person name="Martin F."/>
        </authorList>
    </citation>
    <scope>NUCLEOTIDE SEQUENCE [LARGE SCALE GENOMIC DNA]</scope>
    <source>
        <strain evidence="2">h7</strain>
    </source>
</reference>
<reference evidence="1 2" key="1">
    <citation type="submission" date="2014-04" db="EMBL/GenBank/DDBJ databases">
        <authorList>
            <consortium name="DOE Joint Genome Institute"/>
            <person name="Kuo A."/>
            <person name="Gay G."/>
            <person name="Dore J."/>
            <person name="Kohler A."/>
            <person name="Nagy L.G."/>
            <person name="Floudas D."/>
            <person name="Copeland A."/>
            <person name="Barry K.W."/>
            <person name="Cichocki N."/>
            <person name="Veneault-Fourrey C."/>
            <person name="LaButti K."/>
            <person name="Lindquist E.A."/>
            <person name="Lipzen A."/>
            <person name="Lundell T."/>
            <person name="Morin E."/>
            <person name="Murat C."/>
            <person name="Sun H."/>
            <person name="Tunlid A."/>
            <person name="Henrissat B."/>
            <person name="Grigoriev I.V."/>
            <person name="Hibbett D.S."/>
            <person name="Martin F."/>
            <person name="Nordberg H.P."/>
            <person name="Cantor M.N."/>
            <person name="Hua S.X."/>
        </authorList>
    </citation>
    <scope>NUCLEOTIDE SEQUENCE [LARGE SCALE GENOMIC DNA]</scope>
    <source>
        <strain evidence="2">h7</strain>
    </source>
</reference>
<evidence type="ECO:0000313" key="1">
    <source>
        <dbReference type="EMBL" id="KIM37058.1"/>
    </source>
</evidence>
<keyword evidence="2" id="KW-1185">Reference proteome</keyword>